<evidence type="ECO:0000313" key="4">
    <source>
        <dbReference type="EMBL" id="CAL16102.1"/>
    </source>
</evidence>
<dbReference type="AlphaFoldDB" id="Q0VRU6"/>
<feature type="domain" description="Histidine-specific methyltransferase SAM-dependent" evidence="3">
    <location>
        <begin position="56"/>
        <end position="353"/>
    </location>
</feature>
<evidence type="ECO:0000256" key="2">
    <source>
        <dbReference type="ARBA" id="ARBA00022679"/>
    </source>
</evidence>
<dbReference type="Proteomes" id="UP000008871">
    <property type="component" value="Chromosome"/>
</dbReference>
<dbReference type="KEGG" id="abo:ABO_0654"/>
<dbReference type="HOGENOM" id="CLU_049766_1_1_6"/>
<evidence type="ECO:0000259" key="3">
    <source>
        <dbReference type="Pfam" id="PF10017"/>
    </source>
</evidence>
<name>Q0VRU6_ALCBS</name>
<dbReference type="Pfam" id="PF10017">
    <property type="entry name" value="Methyltransf_33"/>
    <property type="match status" value="1"/>
</dbReference>
<organism evidence="4 5">
    <name type="scientific">Alcanivorax borkumensis (strain ATCC 700651 / DSM 11573 / NCIMB 13689 / SK2)</name>
    <dbReference type="NCBI Taxonomy" id="393595"/>
    <lineage>
        <taxon>Bacteria</taxon>
        <taxon>Pseudomonadati</taxon>
        <taxon>Pseudomonadota</taxon>
        <taxon>Gammaproteobacteria</taxon>
        <taxon>Oceanospirillales</taxon>
        <taxon>Alcanivoracaceae</taxon>
        <taxon>Alcanivorax</taxon>
    </lineage>
</organism>
<dbReference type="InterPro" id="IPR019257">
    <property type="entry name" value="MeTrfase_dom"/>
</dbReference>
<dbReference type="InterPro" id="IPR035094">
    <property type="entry name" value="EgtD"/>
</dbReference>
<keyword evidence="1" id="KW-0489">Methyltransferase</keyword>
<dbReference type="InterPro" id="IPR017804">
    <property type="entry name" value="MeTrfase_EgtD-like"/>
</dbReference>
<dbReference type="EMBL" id="AM286690">
    <property type="protein sequence ID" value="CAL16102.1"/>
    <property type="molecule type" value="Genomic_DNA"/>
</dbReference>
<reference evidence="4 5" key="1">
    <citation type="journal article" date="2006" name="Nat. Biotechnol.">
        <title>Genome sequence of the ubiquitous hydrocarbon-degrading marine bacterium Alcanivorax borkumensis.</title>
        <authorList>
            <person name="Schneiker S."/>
            <person name="Martins dos Santos V.A.P."/>
            <person name="Bartels D."/>
            <person name="Bekel T."/>
            <person name="Brecht M."/>
            <person name="Buhrmester J."/>
            <person name="Chernikova T.N."/>
            <person name="Denaro R."/>
            <person name="Ferrer M."/>
            <person name="Gertler C."/>
            <person name="Goesmann A."/>
            <person name="Golyshina O.V."/>
            <person name="Kaminski F."/>
            <person name="Khachane A.N."/>
            <person name="Lang S."/>
            <person name="Linke B."/>
            <person name="McHardy A.C."/>
            <person name="Meyer F."/>
            <person name="Nechitaylo T."/>
            <person name="Puehler A."/>
            <person name="Regenhardt D."/>
            <person name="Rupp O."/>
            <person name="Sabirova J.S."/>
            <person name="Selbitschka W."/>
            <person name="Yakimov M.M."/>
            <person name="Timmis K.N."/>
            <person name="Vorhoelter F.-J."/>
            <person name="Weidner S."/>
            <person name="Kaiser O."/>
            <person name="Golyshin P.N."/>
        </authorList>
    </citation>
    <scope>NUCLEOTIDE SEQUENCE [LARGE SCALE GENOMIC DNA]</scope>
    <source>
        <strain evidence="5">ATCC 700651 / DSM 11573 / NCIMB 13689 / SK2</strain>
    </source>
</reference>
<keyword evidence="2" id="KW-0808">Transferase</keyword>
<dbReference type="eggNOG" id="COG4301">
    <property type="taxonomic scope" value="Bacteria"/>
</dbReference>
<protein>
    <recommendedName>
        <fullName evidence="3">Histidine-specific methyltransferase SAM-dependent domain-containing protein</fullName>
    </recommendedName>
</protein>
<dbReference type="InterPro" id="IPR051128">
    <property type="entry name" value="EgtD_Methyltrsf_superfamily"/>
</dbReference>
<proteinExistence type="predicted"/>
<gene>
    <name evidence="4" type="ordered locus">ABO_0654</name>
</gene>
<dbReference type="SUPFAM" id="SSF53335">
    <property type="entry name" value="S-adenosyl-L-methionine-dependent methyltransferases"/>
    <property type="match status" value="1"/>
</dbReference>
<dbReference type="STRING" id="393595.ABO_0654"/>
<dbReference type="InterPro" id="IPR029063">
    <property type="entry name" value="SAM-dependent_MTases_sf"/>
</dbReference>
<dbReference type="NCBIfam" id="TIGR03438">
    <property type="entry name" value="egtD_ergothio"/>
    <property type="match status" value="1"/>
</dbReference>
<evidence type="ECO:0000256" key="1">
    <source>
        <dbReference type="ARBA" id="ARBA00022603"/>
    </source>
</evidence>
<dbReference type="PANTHER" id="PTHR43397:SF1">
    <property type="entry name" value="ERGOTHIONEINE BIOSYNTHESIS PROTEIN 1"/>
    <property type="match status" value="1"/>
</dbReference>
<dbReference type="Gene3D" id="3.40.50.150">
    <property type="entry name" value="Vaccinia Virus protein VP39"/>
    <property type="match status" value="1"/>
</dbReference>
<accession>Q0VRU6</accession>
<sequence>MGFDSPATRGRSMPEQHTAFSIEAMMKHQQTPLNQQQLRPNLTFYDLYPPTKDMLAEVSQSLSGANPSLHPKYFYDETGSALFDRITRSPEYYPTRTETGLLTDYAEEIHARLGQPQIIAEPGAGSCEKVRLLLDAWQPRHYMPVEISRECLLDASRQLAGDFPNVHISAVCADYCQTIAMPDALKQSGQVVFFPGSTIGNFEPSARADFLKGLHNLAGAGGALLIGADLQKANTQLNAAYNDAEGLTAAFNLNALHHLNRKLDCQFDTANMRHVAFYNSDHQRIEMHLECLCDQHIQLGERSLILNSGTRIHTENSYKFTEQSFSAELIAAGFKPLNCWTDPQNLFSLHLAQA</sequence>
<dbReference type="PANTHER" id="PTHR43397">
    <property type="entry name" value="ERGOTHIONEINE BIOSYNTHESIS PROTEIN 1"/>
    <property type="match status" value="1"/>
</dbReference>
<dbReference type="GO" id="GO:0008168">
    <property type="term" value="F:methyltransferase activity"/>
    <property type="evidence" value="ECO:0007669"/>
    <property type="project" value="UniProtKB-KW"/>
</dbReference>
<keyword evidence="5" id="KW-1185">Reference proteome</keyword>
<dbReference type="PIRSF" id="PIRSF018005">
    <property type="entry name" value="UCP018005"/>
    <property type="match status" value="1"/>
</dbReference>
<evidence type="ECO:0000313" key="5">
    <source>
        <dbReference type="Proteomes" id="UP000008871"/>
    </source>
</evidence>
<dbReference type="GO" id="GO:0032259">
    <property type="term" value="P:methylation"/>
    <property type="evidence" value="ECO:0007669"/>
    <property type="project" value="UniProtKB-KW"/>
</dbReference>